<evidence type="ECO:0000313" key="2">
    <source>
        <dbReference type="EMBL" id="EAY30160.1"/>
    </source>
</evidence>
<dbReference type="Proteomes" id="UP000004095">
    <property type="component" value="Unassembled WGS sequence"/>
</dbReference>
<name>A1ZI03_MICM2</name>
<gene>
    <name evidence="2" type="ORF">M23134_05493</name>
</gene>
<dbReference type="PROSITE" id="PS00018">
    <property type="entry name" value="EF_HAND_1"/>
    <property type="match status" value="1"/>
</dbReference>
<reference evidence="2 3" key="1">
    <citation type="submission" date="2007-01" db="EMBL/GenBank/DDBJ databases">
        <authorList>
            <person name="Haygood M."/>
            <person name="Podell S."/>
            <person name="Anderson C."/>
            <person name="Hopkinson B."/>
            <person name="Roe K."/>
            <person name="Barbeau K."/>
            <person name="Gaasterland T."/>
            <person name="Ferriera S."/>
            <person name="Johnson J."/>
            <person name="Kravitz S."/>
            <person name="Beeson K."/>
            <person name="Sutton G."/>
            <person name="Rogers Y.-H."/>
            <person name="Friedman R."/>
            <person name="Frazier M."/>
            <person name="Venter J.C."/>
        </authorList>
    </citation>
    <scope>NUCLEOTIDE SEQUENCE [LARGE SCALE GENOMIC DNA]</scope>
    <source>
        <strain evidence="2 3">ATCC 23134</strain>
    </source>
</reference>
<sequence>MDILKVLNLADTEFIKKLNLSPIFSQKELKASDAIKEPITYALAPFNIDTQEFSPLTLVTSMNLEHQIQLFNNLAEDKDEDGIVGTKDLVKFDPNSPLLKYSINIQANAGTSTEIQGLSVGIKTGTQIKHCAYLKHQPSATVEEAILKDVASMPFIFSLDRVKKLQPGEALSFEAYGDFGVDLSFNLADLLIAGASALQKYLGNNEVLNLDVQTNGKMGVKFSVKDSFQLVFAKTNEGKYHVLVKKAKTTNQSRTLGFNVQLSFKNPGKITELINSKIAQLMTAATNLAPDQLKTVESKLQNIADGSVPFDQLGELEKLAIQALAKRLNIPNIVEDALNKSHELLNKLATVKNNLQEDITKLASQKFKAGFTYDYSYISTKEVLIEALINDTALAESHKGLILMSTQGLVAASANKDNVQILDYVNSESVERNKSWGFALGVGNFKIGGSDKSTFAKKVTTRLNNGQEEEFVVYRGVRGYNEYGSLGGYNQSWWGGMDAQMPQPAANPTVDLFDYSLHVEYNHTEKKLKAKERDTVAELLNLAGTWGIINNDQLDAQTTQLLHQLTAKGDATNVQFNFDLMIPPTAFSDMRATWLYLLQQRPEVHLQVLANAFASVMPYSPDYTYRKDQRLKVQAYGSLWKLYFDNEGFGNGQPTDFRSYAKTAEATLKKVDNALAAAEGRYAERLVGDNMWFGGIIRMNPDCGKQMNILVTGMRSLLENIQAKSVNYDQTISRAFRKITQGFSQSFYTKALAPYFISMANNNPVILNDMKAALTITFTDGEQKNQTLLIQMKL</sequence>
<keyword evidence="3" id="KW-1185">Reference proteome</keyword>
<keyword evidence="1" id="KW-0175">Coiled coil</keyword>
<dbReference type="InterPro" id="IPR018247">
    <property type="entry name" value="EF_Hand_1_Ca_BS"/>
</dbReference>
<organism evidence="2 3">
    <name type="scientific">Microscilla marina ATCC 23134</name>
    <dbReference type="NCBI Taxonomy" id="313606"/>
    <lineage>
        <taxon>Bacteria</taxon>
        <taxon>Pseudomonadati</taxon>
        <taxon>Bacteroidota</taxon>
        <taxon>Cytophagia</taxon>
        <taxon>Cytophagales</taxon>
        <taxon>Microscillaceae</taxon>
        <taxon>Microscilla</taxon>
    </lineage>
</organism>
<dbReference type="AlphaFoldDB" id="A1ZI03"/>
<dbReference type="RefSeq" id="WP_002695782.1">
    <property type="nucleotide sequence ID" value="NZ_AAWS01000008.1"/>
</dbReference>
<feature type="coiled-coil region" evidence="1">
    <location>
        <begin position="334"/>
        <end position="365"/>
    </location>
</feature>
<protein>
    <submittedName>
        <fullName evidence="2">Uncharacterized protein</fullName>
    </submittedName>
</protein>
<proteinExistence type="predicted"/>
<dbReference type="EMBL" id="AAWS01000008">
    <property type="protein sequence ID" value="EAY30160.1"/>
    <property type="molecule type" value="Genomic_DNA"/>
</dbReference>
<accession>A1ZI03</accession>
<dbReference type="eggNOG" id="ENOG502ZUVN">
    <property type="taxonomic scope" value="Bacteria"/>
</dbReference>
<dbReference type="OrthoDB" id="1488494at2"/>
<comment type="caution">
    <text evidence="2">The sequence shown here is derived from an EMBL/GenBank/DDBJ whole genome shotgun (WGS) entry which is preliminary data.</text>
</comment>
<evidence type="ECO:0000256" key="1">
    <source>
        <dbReference type="SAM" id="Coils"/>
    </source>
</evidence>
<evidence type="ECO:0000313" key="3">
    <source>
        <dbReference type="Proteomes" id="UP000004095"/>
    </source>
</evidence>